<dbReference type="Proteomes" id="UP000825935">
    <property type="component" value="Chromosome 35"/>
</dbReference>
<comment type="caution">
    <text evidence="1">The sequence shown here is derived from an EMBL/GenBank/DDBJ whole genome shotgun (WGS) entry which is preliminary data.</text>
</comment>
<gene>
    <name evidence="1" type="ORF">KP509_35G035500</name>
</gene>
<evidence type="ECO:0000313" key="1">
    <source>
        <dbReference type="EMBL" id="KAH7282541.1"/>
    </source>
</evidence>
<name>A0A8T2QH80_CERRI</name>
<dbReference type="OrthoDB" id="1986811at2759"/>
<dbReference type="EMBL" id="CM035440">
    <property type="protein sequence ID" value="KAH7282541.1"/>
    <property type="molecule type" value="Genomic_DNA"/>
</dbReference>
<organism evidence="1 2">
    <name type="scientific">Ceratopteris richardii</name>
    <name type="common">Triangle waterfern</name>
    <dbReference type="NCBI Taxonomy" id="49495"/>
    <lineage>
        <taxon>Eukaryota</taxon>
        <taxon>Viridiplantae</taxon>
        <taxon>Streptophyta</taxon>
        <taxon>Embryophyta</taxon>
        <taxon>Tracheophyta</taxon>
        <taxon>Polypodiopsida</taxon>
        <taxon>Polypodiidae</taxon>
        <taxon>Polypodiales</taxon>
        <taxon>Pteridineae</taxon>
        <taxon>Pteridaceae</taxon>
        <taxon>Parkerioideae</taxon>
        <taxon>Ceratopteris</taxon>
    </lineage>
</organism>
<reference evidence="1" key="1">
    <citation type="submission" date="2021-08" db="EMBL/GenBank/DDBJ databases">
        <title>WGS assembly of Ceratopteris richardii.</title>
        <authorList>
            <person name="Marchant D.B."/>
            <person name="Chen G."/>
            <person name="Jenkins J."/>
            <person name="Shu S."/>
            <person name="Leebens-Mack J."/>
            <person name="Grimwood J."/>
            <person name="Schmutz J."/>
            <person name="Soltis P."/>
            <person name="Soltis D."/>
            <person name="Chen Z.-H."/>
        </authorList>
    </citation>
    <scope>NUCLEOTIDE SEQUENCE</scope>
    <source>
        <strain evidence="1">Whitten #5841</strain>
        <tissue evidence="1">Leaf</tissue>
    </source>
</reference>
<proteinExistence type="predicted"/>
<evidence type="ECO:0000313" key="2">
    <source>
        <dbReference type="Proteomes" id="UP000825935"/>
    </source>
</evidence>
<sequence>MATGTSCFRFQHTSASATVLSFANAKNAEVLWRPHSTPTTTAPRLASIVPCAIASSTNGPLSVPVEPTPRLADRLCNILTLHGEASQERWAASEYLRRVSDECGCTAEDYERRALMFRRIGEMAVSSKLKGDRVLEEMERLQANVLARDEGRSASNYLLRAELFSKSAEIFSHTFTDEEAPV</sequence>
<keyword evidence="2" id="KW-1185">Reference proteome</keyword>
<accession>A0A8T2QH80</accession>
<dbReference type="AlphaFoldDB" id="A0A8T2QH80"/>
<protein>
    <submittedName>
        <fullName evidence="1">Uncharacterized protein</fullName>
    </submittedName>
</protein>